<evidence type="ECO:0000313" key="4">
    <source>
        <dbReference type="EMBL" id="KAL3647480.1"/>
    </source>
</evidence>
<reference evidence="5" key="1">
    <citation type="journal article" date="2024" name="IScience">
        <title>Strigolactones Initiate the Formation of Haustorium-like Structures in Castilleja.</title>
        <authorList>
            <person name="Buerger M."/>
            <person name="Peterson D."/>
            <person name="Chory J."/>
        </authorList>
    </citation>
    <scope>NUCLEOTIDE SEQUENCE [LARGE SCALE GENOMIC DNA]</scope>
</reference>
<evidence type="ECO:0000313" key="5">
    <source>
        <dbReference type="Proteomes" id="UP001632038"/>
    </source>
</evidence>
<dbReference type="InterPro" id="IPR036915">
    <property type="entry name" value="Cyclin-like_sf"/>
</dbReference>
<dbReference type="InterPro" id="IPR006671">
    <property type="entry name" value="Cyclin_N"/>
</dbReference>
<evidence type="ECO:0000256" key="1">
    <source>
        <dbReference type="ARBA" id="ARBA00022618"/>
    </source>
</evidence>
<accession>A0ABD3DZ06</accession>
<dbReference type="Gene3D" id="1.10.472.10">
    <property type="entry name" value="Cyclin-like"/>
    <property type="match status" value="1"/>
</dbReference>
<organism evidence="4 5">
    <name type="scientific">Castilleja foliolosa</name>
    <dbReference type="NCBI Taxonomy" id="1961234"/>
    <lineage>
        <taxon>Eukaryota</taxon>
        <taxon>Viridiplantae</taxon>
        <taxon>Streptophyta</taxon>
        <taxon>Embryophyta</taxon>
        <taxon>Tracheophyta</taxon>
        <taxon>Spermatophyta</taxon>
        <taxon>Magnoliopsida</taxon>
        <taxon>eudicotyledons</taxon>
        <taxon>Gunneridae</taxon>
        <taxon>Pentapetalae</taxon>
        <taxon>asterids</taxon>
        <taxon>lamiids</taxon>
        <taxon>Lamiales</taxon>
        <taxon>Orobanchaceae</taxon>
        <taxon>Pedicularideae</taxon>
        <taxon>Castillejinae</taxon>
        <taxon>Castilleja</taxon>
    </lineage>
</organism>
<keyword evidence="2" id="KW-0131">Cell cycle</keyword>
<sequence length="144" mass="16460">MDFDSRIVDIDSDVKDHLHCPDLAGDLFRNMQLVEQSRSDPLKNYMEKASEDHVNPEKRACFVEAIFDGADQIADQVHASPETLHLAVNYLDRYLSRNTIDDNPHLYCVSMTCLVLALKYEEVEEASFNFNRVTSIGPSFDDFV</sequence>
<proteinExistence type="predicted"/>
<dbReference type="InterPro" id="IPR039361">
    <property type="entry name" value="Cyclin"/>
</dbReference>
<dbReference type="EMBL" id="JAVIJP010000009">
    <property type="protein sequence ID" value="KAL3647480.1"/>
    <property type="molecule type" value="Genomic_DNA"/>
</dbReference>
<dbReference type="PANTHER" id="PTHR10177">
    <property type="entry name" value="CYCLINS"/>
    <property type="match status" value="1"/>
</dbReference>
<dbReference type="GO" id="GO:0051301">
    <property type="term" value="P:cell division"/>
    <property type="evidence" value="ECO:0007669"/>
    <property type="project" value="UniProtKB-KW"/>
</dbReference>
<feature type="domain" description="Cyclin N-terminal" evidence="3">
    <location>
        <begin position="26"/>
        <end position="124"/>
    </location>
</feature>
<dbReference type="SUPFAM" id="SSF47954">
    <property type="entry name" value="Cyclin-like"/>
    <property type="match status" value="1"/>
</dbReference>
<name>A0ABD3DZ06_9LAMI</name>
<dbReference type="AlphaFoldDB" id="A0ABD3DZ06"/>
<keyword evidence="5" id="KW-1185">Reference proteome</keyword>
<evidence type="ECO:0000256" key="2">
    <source>
        <dbReference type="ARBA" id="ARBA00023306"/>
    </source>
</evidence>
<dbReference type="Proteomes" id="UP001632038">
    <property type="component" value="Unassembled WGS sequence"/>
</dbReference>
<evidence type="ECO:0000259" key="3">
    <source>
        <dbReference type="Pfam" id="PF00134"/>
    </source>
</evidence>
<protein>
    <recommendedName>
        <fullName evidence="3">Cyclin N-terminal domain-containing protein</fullName>
    </recommendedName>
</protein>
<keyword evidence="1" id="KW-0132">Cell division</keyword>
<gene>
    <name evidence="4" type="ORF">CASFOL_008448</name>
</gene>
<comment type="caution">
    <text evidence="4">The sequence shown here is derived from an EMBL/GenBank/DDBJ whole genome shotgun (WGS) entry which is preliminary data.</text>
</comment>
<dbReference type="Pfam" id="PF00134">
    <property type="entry name" value="Cyclin_N"/>
    <property type="match status" value="1"/>
</dbReference>